<evidence type="ECO:0000313" key="2">
    <source>
        <dbReference type="EMBL" id="KZT40995.1"/>
    </source>
</evidence>
<dbReference type="Proteomes" id="UP000076798">
    <property type="component" value="Unassembled WGS sequence"/>
</dbReference>
<dbReference type="EMBL" id="KV428026">
    <property type="protein sequence ID" value="KZT40995.1"/>
    <property type="molecule type" value="Genomic_DNA"/>
</dbReference>
<gene>
    <name evidence="2" type="ORF">SISSUDRAFT_404383</name>
</gene>
<evidence type="ECO:0000256" key="1">
    <source>
        <dbReference type="SAM" id="MobiDB-lite"/>
    </source>
</evidence>
<reference evidence="2 3" key="1">
    <citation type="journal article" date="2016" name="Mol. Biol. Evol.">
        <title>Comparative Genomics of Early-Diverging Mushroom-Forming Fungi Provides Insights into the Origins of Lignocellulose Decay Capabilities.</title>
        <authorList>
            <person name="Nagy L.G."/>
            <person name="Riley R."/>
            <person name="Tritt A."/>
            <person name="Adam C."/>
            <person name="Daum C."/>
            <person name="Floudas D."/>
            <person name="Sun H."/>
            <person name="Yadav J.S."/>
            <person name="Pangilinan J."/>
            <person name="Larsson K.H."/>
            <person name="Matsuura K."/>
            <person name="Barry K."/>
            <person name="Labutti K."/>
            <person name="Kuo R."/>
            <person name="Ohm R.A."/>
            <person name="Bhattacharya S.S."/>
            <person name="Shirouzu T."/>
            <person name="Yoshinaga Y."/>
            <person name="Martin F.M."/>
            <person name="Grigoriev I.V."/>
            <person name="Hibbett D.S."/>
        </authorList>
    </citation>
    <scope>NUCLEOTIDE SEQUENCE [LARGE SCALE GENOMIC DNA]</scope>
    <source>
        <strain evidence="2 3">HHB10207 ss-3</strain>
    </source>
</reference>
<organism evidence="2 3">
    <name type="scientific">Sistotremastrum suecicum HHB10207 ss-3</name>
    <dbReference type="NCBI Taxonomy" id="1314776"/>
    <lineage>
        <taxon>Eukaryota</taxon>
        <taxon>Fungi</taxon>
        <taxon>Dikarya</taxon>
        <taxon>Basidiomycota</taxon>
        <taxon>Agaricomycotina</taxon>
        <taxon>Agaricomycetes</taxon>
        <taxon>Sistotremastrales</taxon>
        <taxon>Sistotremastraceae</taxon>
        <taxon>Sistotremastrum</taxon>
    </lineage>
</organism>
<dbReference type="AlphaFoldDB" id="A0A166FTW9"/>
<keyword evidence="3" id="KW-1185">Reference proteome</keyword>
<feature type="region of interest" description="Disordered" evidence="1">
    <location>
        <begin position="1"/>
        <end position="22"/>
    </location>
</feature>
<proteinExistence type="predicted"/>
<protein>
    <submittedName>
        <fullName evidence="2">Uncharacterized protein</fullName>
    </submittedName>
</protein>
<evidence type="ECO:0000313" key="3">
    <source>
        <dbReference type="Proteomes" id="UP000076798"/>
    </source>
</evidence>
<name>A0A166FTW9_9AGAM</name>
<sequence length="76" mass="8973">MSKRERGSCQSTKLRDCEDDNRGGVQNAIFLRFSLVFGLVCCHSLLRQLFRSRWVRGTQNQRFCECSRFFMVLHPN</sequence>
<accession>A0A166FTW9</accession>